<gene>
    <name evidence="2" type="ORF">QBC35DRAFT_502843</name>
</gene>
<feature type="region of interest" description="Disordered" evidence="1">
    <location>
        <begin position="307"/>
        <end position="363"/>
    </location>
</feature>
<reference evidence="2" key="2">
    <citation type="submission" date="2023-05" db="EMBL/GenBank/DDBJ databases">
        <authorList>
            <consortium name="Lawrence Berkeley National Laboratory"/>
            <person name="Steindorff A."/>
            <person name="Hensen N."/>
            <person name="Bonometti L."/>
            <person name="Westerberg I."/>
            <person name="Brannstrom I.O."/>
            <person name="Guillou S."/>
            <person name="Cros-Aarteil S."/>
            <person name="Calhoun S."/>
            <person name="Haridas S."/>
            <person name="Kuo A."/>
            <person name="Mondo S."/>
            <person name="Pangilinan J."/>
            <person name="Riley R."/>
            <person name="Labutti K."/>
            <person name="Andreopoulos B."/>
            <person name="Lipzen A."/>
            <person name="Chen C."/>
            <person name="Yanf M."/>
            <person name="Daum C."/>
            <person name="Ng V."/>
            <person name="Clum A."/>
            <person name="Ohm R."/>
            <person name="Martin F."/>
            <person name="Silar P."/>
            <person name="Natvig D."/>
            <person name="Lalanne C."/>
            <person name="Gautier V."/>
            <person name="Ament-Velasquez S.L."/>
            <person name="Kruys A."/>
            <person name="Hutchinson M.I."/>
            <person name="Powell A.J."/>
            <person name="Barry K."/>
            <person name="Miller A.N."/>
            <person name="Grigoriev I.V."/>
            <person name="Debuchy R."/>
            <person name="Gladieux P."/>
            <person name="Thoren M.H."/>
            <person name="Johannesson H."/>
        </authorList>
    </citation>
    <scope>NUCLEOTIDE SEQUENCE</scope>
    <source>
        <strain evidence="2">PSN309</strain>
    </source>
</reference>
<evidence type="ECO:0000313" key="3">
    <source>
        <dbReference type="Proteomes" id="UP001302126"/>
    </source>
</evidence>
<reference evidence="2" key="1">
    <citation type="journal article" date="2023" name="Mol. Phylogenet. Evol.">
        <title>Genome-scale phylogeny and comparative genomics of the fungal order Sordariales.</title>
        <authorList>
            <person name="Hensen N."/>
            <person name="Bonometti L."/>
            <person name="Westerberg I."/>
            <person name="Brannstrom I.O."/>
            <person name="Guillou S."/>
            <person name="Cros-Aarteil S."/>
            <person name="Calhoun S."/>
            <person name="Haridas S."/>
            <person name="Kuo A."/>
            <person name="Mondo S."/>
            <person name="Pangilinan J."/>
            <person name="Riley R."/>
            <person name="LaButti K."/>
            <person name="Andreopoulos B."/>
            <person name="Lipzen A."/>
            <person name="Chen C."/>
            <person name="Yan M."/>
            <person name="Daum C."/>
            <person name="Ng V."/>
            <person name="Clum A."/>
            <person name="Steindorff A."/>
            <person name="Ohm R.A."/>
            <person name="Martin F."/>
            <person name="Silar P."/>
            <person name="Natvig D.O."/>
            <person name="Lalanne C."/>
            <person name="Gautier V."/>
            <person name="Ament-Velasquez S.L."/>
            <person name="Kruys A."/>
            <person name="Hutchinson M.I."/>
            <person name="Powell A.J."/>
            <person name="Barry K."/>
            <person name="Miller A.N."/>
            <person name="Grigoriev I.V."/>
            <person name="Debuchy R."/>
            <person name="Gladieux P."/>
            <person name="Hiltunen Thoren M."/>
            <person name="Johannesson H."/>
        </authorList>
    </citation>
    <scope>NUCLEOTIDE SEQUENCE</scope>
    <source>
        <strain evidence="2">PSN309</strain>
    </source>
</reference>
<evidence type="ECO:0000313" key="2">
    <source>
        <dbReference type="EMBL" id="KAK4185798.1"/>
    </source>
</evidence>
<protein>
    <submittedName>
        <fullName evidence="2">Uncharacterized protein</fullName>
    </submittedName>
</protein>
<dbReference type="AlphaFoldDB" id="A0AAN7AFY6"/>
<comment type="caution">
    <text evidence="2">The sequence shown here is derived from an EMBL/GenBank/DDBJ whole genome shotgun (WGS) entry which is preliminary data.</text>
</comment>
<organism evidence="2 3">
    <name type="scientific">Podospora australis</name>
    <dbReference type="NCBI Taxonomy" id="1536484"/>
    <lineage>
        <taxon>Eukaryota</taxon>
        <taxon>Fungi</taxon>
        <taxon>Dikarya</taxon>
        <taxon>Ascomycota</taxon>
        <taxon>Pezizomycotina</taxon>
        <taxon>Sordariomycetes</taxon>
        <taxon>Sordariomycetidae</taxon>
        <taxon>Sordariales</taxon>
        <taxon>Podosporaceae</taxon>
        <taxon>Podospora</taxon>
    </lineage>
</organism>
<proteinExistence type="predicted"/>
<sequence length="495" mass="56295">MSYVLCDRLVFQHGDHRINPAQYREWDAEDVKLVKKRSAFFKPLILLQQDDPDRLEETVRFYPRTIDGHGTSISDNDPLSLIRGASTDDTEHKFLSEEFIPFLSKVLISPEPLKNNKRFLWWVCKCAWICKCPPEAFTCPSDVLAPPWSLLGEGRGDVDGRWKVMARRSGNNTQVASSYPTRPWNSPRECACSGDTCTCSLELATICLWLGWKADFKRHLRAAIWAVYVGSLDLATPVKKLWRLRDEREKARQLLRSDLDQYLEEHKKEWKKWVEDETKSRLKDYLKKHDEVLPGSLGRGLESILESREETAGTTSIPPPPPSPKSQRPTAKHDRRKSVATTHTGGELSSSSGGSGGATAGPVVRNPGVWDSYNLGVTAGLWGYLDGSNMSRQEKHNTLIEDLFKYLTRNIERRQDELAEKIWSWREKELKQWKWVLGIREPAPHQPEEHGDGYYGDDRPRDNRQRYEDAQAVGPSRRPGQGLPFFAAGGAASAV</sequence>
<accession>A0AAN7AFY6</accession>
<keyword evidence="3" id="KW-1185">Reference proteome</keyword>
<dbReference type="EMBL" id="MU864439">
    <property type="protein sequence ID" value="KAK4185798.1"/>
    <property type="molecule type" value="Genomic_DNA"/>
</dbReference>
<feature type="compositionally biased region" description="Basic and acidic residues" evidence="1">
    <location>
        <begin position="443"/>
        <end position="469"/>
    </location>
</feature>
<evidence type="ECO:0000256" key="1">
    <source>
        <dbReference type="SAM" id="MobiDB-lite"/>
    </source>
</evidence>
<dbReference type="Proteomes" id="UP001302126">
    <property type="component" value="Unassembled WGS sequence"/>
</dbReference>
<feature type="region of interest" description="Disordered" evidence="1">
    <location>
        <begin position="443"/>
        <end position="495"/>
    </location>
</feature>
<name>A0AAN7AFY6_9PEZI</name>